<dbReference type="EMBL" id="UINC01094672">
    <property type="protein sequence ID" value="SVC50109.1"/>
    <property type="molecule type" value="Genomic_DNA"/>
</dbReference>
<sequence length="321" mass="35926">RKYVPTGLRPFELIQGLGNMAESGRYNNAGYFFYEDSTGYRFRSLENMLAITDGAARPAVARFEKKPRSAKGGSGVTNIIQEMQIVDGFTIQNQYDTIQNLRNGVFASRTIAHNLMDKTYTIHDYDYNLEFEKSYHTEHDGSGGKTDNKSMAPMINYHGNQFSDYAETRTFMKSNTTKIHNDFEDVPKETMAKRLSQKLAFASMQVALTARGFTGLSAGDVVALEIPSYEPAGADNPLDHDPFMSGRYLVKNIRHKIDTATDKHTMSITCMKDAVRVPYPEEEIDTFTGRENTEATNVLQYDLDDAIITEANKGGPPSVLS</sequence>
<protein>
    <submittedName>
        <fullName evidence="1">Uncharacterized protein</fullName>
    </submittedName>
</protein>
<proteinExistence type="predicted"/>
<feature type="non-terminal residue" evidence="1">
    <location>
        <position position="1"/>
    </location>
</feature>
<organism evidence="1">
    <name type="scientific">marine metagenome</name>
    <dbReference type="NCBI Taxonomy" id="408172"/>
    <lineage>
        <taxon>unclassified sequences</taxon>
        <taxon>metagenomes</taxon>
        <taxon>ecological metagenomes</taxon>
    </lineage>
</organism>
<reference evidence="1" key="1">
    <citation type="submission" date="2018-05" db="EMBL/GenBank/DDBJ databases">
        <authorList>
            <person name="Lanie J.A."/>
            <person name="Ng W.-L."/>
            <person name="Kazmierczak K.M."/>
            <person name="Andrzejewski T.M."/>
            <person name="Davidsen T.M."/>
            <person name="Wayne K.J."/>
            <person name="Tettelin H."/>
            <person name="Glass J.I."/>
            <person name="Rusch D."/>
            <person name="Podicherti R."/>
            <person name="Tsui H.-C.T."/>
            <person name="Winkler M.E."/>
        </authorList>
    </citation>
    <scope>NUCLEOTIDE SEQUENCE</scope>
</reference>
<accession>A0A382MMR9</accession>
<evidence type="ECO:0000313" key="1">
    <source>
        <dbReference type="EMBL" id="SVC50109.1"/>
    </source>
</evidence>
<name>A0A382MMR9_9ZZZZ</name>
<gene>
    <name evidence="1" type="ORF">METZ01_LOCUS302963</name>
</gene>
<dbReference type="AlphaFoldDB" id="A0A382MMR9"/>